<dbReference type="KEGG" id="thel:IG193_07165"/>
<organism evidence="2 3">
    <name type="scientific">Infirmifilum lucidum</name>
    <dbReference type="NCBI Taxonomy" id="2776706"/>
    <lineage>
        <taxon>Archaea</taxon>
        <taxon>Thermoproteota</taxon>
        <taxon>Thermoprotei</taxon>
        <taxon>Thermofilales</taxon>
        <taxon>Thermofilaceae</taxon>
        <taxon>Infirmifilum</taxon>
    </lineage>
</organism>
<dbReference type="Gene3D" id="3.40.50.300">
    <property type="entry name" value="P-loop containing nucleotide triphosphate hydrolases"/>
    <property type="match status" value="1"/>
</dbReference>
<dbReference type="PRINTS" id="PR00449">
    <property type="entry name" value="RASTRNSFRMNG"/>
</dbReference>
<dbReference type="InterPro" id="IPR027417">
    <property type="entry name" value="P-loop_NTPase"/>
</dbReference>
<evidence type="ECO:0000256" key="1">
    <source>
        <dbReference type="ARBA" id="ARBA00022741"/>
    </source>
</evidence>
<protein>
    <submittedName>
        <fullName evidence="2">GTP-binding protein</fullName>
    </submittedName>
</protein>
<name>A0A7L9FFE6_9CREN</name>
<dbReference type="SMART" id="SM00174">
    <property type="entry name" value="RHO"/>
    <property type="match status" value="1"/>
</dbReference>
<evidence type="ECO:0000313" key="2">
    <source>
        <dbReference type="EMBL" id="QOJ78528.1"/>
    </source>
</evidence>
<dbReference type="FunFam" id="3.40.50.300:FF:001447">
    <property type="entry name" value="Ras-related protein Rab-1B"/>
    <property type="match status" value="1"/>
</dbReference>
<dbReference type="InterPro" id="IPR001806">
    <property type="entry name" value="Small_GTPase"/>
</dbReference>
<dbReference type="PROSITE" id="PS51419">
    <property type="entry name" value="RAB"/>
    <property type="match status" value="1"/>
</dbReference>
<dbReference type="PANTHER" id="PTHR47978">
    <property type="match status" value="1"/>
</dbReference>
<keyword evidence="1" id="KW-0547">Nucleotide-binding</keyword>
<dbReference type="InterPro" id="IPR005225">
    <property type="entry name" value="Small_GTP-bd"/>
</dbReference>
<proteinExistence type="predicted"/>
<dbReference type="Proteomes" id="UP000594121">
    <property type="component" value="Chromosome"/>
</dbReference>
<dbReference type="SMART" id="SM00175">
    <property type="entry name" value="RAB"/>
    <property type="match status" value="1"/>
</dbReference>
<dbReference type="EMBL" id="CP062310">
    <property type="protein sequence ID" value="QOJ78528.1"/>
    <property type="molecule type" value="Genomic_DNA"/>
</dbReference>
<dbReference type="RefSeq" id="WP_192818500.1">
    <property type="nucleotide sequence ID" value="NZ_CP062310.1"/>
</dbReference>
<accession>A0A7L9FFE6</accession>
<dbReference type="GO" id="GO:0003924">
    <property type="term" value="F:GTPase activity"/>
    <property type="evidence" value="ECO:0007669"/>
    <property type="project" value="InterPro"/>
</dbReference>
<keyword evidence="3" id="KW-1185">Reference proteome</keyword>
<dbReference type="CDD" id="cd00154">
    <property type="entry name" value="Rab"/>
    <property type="match status" value="1"/>
</dbReference>
<dbReference type="GO" id="GO:0005525">
    <property type="term" value="F:GTP binding"/>
    <property type="evidence" value="ECO:0007669"/>
    <property type="project" value="InterPro"/>
</dbReference>
<dbReference type="AlphaFoldDB" id="A0A7L9FFE6"/>
<dbReference type="Pfam" id="PF00071">
    <property type="entry name" value="Ras"/>
    <property type="match status" value="1"/>
</dbReference>
<dbReference type="SUPFAM" id="SSF52540">
    <property type="entry name" value="P-loop containing nucleoside triphosphate hydrolases"/>
    <property type="match status" value="1"/>
</dbReference>
<dbReference type="NCBIfam" id="TIGR00231">
    <property type="entry name" value="small_GTP"/>
    <property type="match status" value="1"/>
</dbReference>
<dbReference type="GeneID" id="59149663"/>
<dbReference type="PROSITE" id="PS51421">
    <property type="entry name" value="RAS"/>
    <property type="match status" value="1"/>
</dbReference>
<evidence type="ECO:0000313" key="3">
    <source>
        <dbReference type="Proteomes" id="UP000594121"/>
    </source>
</evidence>
<reference evidence="2 3" key="1">
    <citation type="submission" date="2020-10" db="EMBL/GenBank/DDBJ databases">
        <title>Thermofilum lucidum 3507LT sp. nov. a novel member of Thermofilaceae family isolated from Chile hot spring, and proposal of description order Thermofilales.</title>
        <authorList>
            <person name="Zayulina K.S."/>
            <person name="Elcheninov A.G."/>
            <person name="Toshchakov S.V."/>
            <person name="Kublanov I.V."/>
        </authorList>
    </citation>
    <scope>NUCLEOTIDE SEQUENCE [LARGE SCALE GENOMIC DNA]</scope>
    <source>
        <strain evidence="2 3">3507LT</strain>
    </source>
</reference>
<dbReference type="InParanoid" id="A0A7L9FFE6"/>
<dbReference type="SMART" id="SM00173">
    <property type="entry name" value="RAS"/>
    <property type="match status" value="1"/>
</dbReference>
<gene>
    <name evidence="2" type="ORF">IG193_07165</name>
</gene>
<sequence>MNGNVVKISLCGPGGVGKTSLARVFSGNPFNASERLTVGIQHFFRKMRFSDGSEVSVAVWDLGGEHRFRFLAPAFLRGAKGIIYVYDITREETFEEIDDWRRIAEQVLGPTPSVLVGNKKDLEEYRMVQREVAEEYARTHNFIGYFEVSAKQMIEVEKPFLELIKVILSKR</sequence>